<keyword evidence="2" id="KW-0472">Membrane</keyword>
<protein>
    <submittedName>
        <fullName evidence="3">Uncharacterized protein</fullName>
    </submittedName>
</protein>
<evidence type="ECO:0000256" key="1">
    <source>
        <dbReference type="SAM" id="MobiDB-lite"/>
    </source>
</evidence>
<keyword evidence="2" id="KW-1133">Transmembrane helix</keyword>
<proteinExistence type="predicted"/>
<evidence type="ECO:0000313" key="4">
    <source>
        <dbReference type="Proteomes" id="UP001169063"/>
    </source>
</evidence>
<keyword evidence="2" id="KW-0812">Transmembrane</keyword>
<organism evidence="3 4">
    <name type="scientific">Peiella sedimenti</name>
    <dbReference type="NCBI Taxonomy" id="3061083"/>
    <lineage>
        <taxon>Bacteria</taxon>
        <taxon>Pseudomonadati</taxon>
        <taxon>Pseudomonadota</taxon>
        <taxon>Alphaproteobacteria</taxon>
        <taxon>Caulobacterales</taxon>
        <taxon>Caulobacteraceae</taxon>
        <taxon>Peiella</taxon>
    </lineage>
</organism>
<sequence>MSSPDDGRGGKTVLIGGALAAVAVAVVAGVLLTRGGGEEKKAEPLPPSGLQLDVAEAPTLDPDRELRCFVDGQFVGMATLSVCAERNGVAAQALDVGLDESGALVAAPTASLAPPPELPPLVEEPEPKPVETSQPEPAPQPAPSGSACLRFNGSSWTQLSPNMSLNACVQALFAGECQRPGGASYGRWGEVTLRLVPRRVEQSFDNRRFVTLVEQTRNCGIPEIR</sequence>
<dbReference type="EMBL" id="JAUKTR010000004">
    <property type="protein sequence ID" value="MDO1559907.1"/>
    <property type="molecule type" value="Genomic_DNA"/>
</dbReference>
<keyword evidence="4" id="KW-1185">Reference proteome</keyword>
<feature type="transmembrane region" description="Helical" evidence="2">
    <location>
        <begin position="12"/>
        <end position="32"/>
    </location>
</feature>
<feature type="region of interest" description="Disordered" evidence="1">
    <location>
        <begin position="110"/>
        <end position="147"/>
    </location>
</feature>
<dbReference type="Proteomes" id="UP001169063">
    <property type="component" value="Unassembled WGS sequence"/>
</dbReference>
<evidence type="ECO:0000256" key="2">
    <source>
        <dbReference type="SAM" id="Phobius"/>
    </source>
</evidence>
<dbReference type="RefSeq" id="WP_302110339.1">
    <property type="nucleotide sequence ID" value="NZ_JAUKTR010000004.1"/>
</dbReference>
<name>A0ABT8SMV8_9CAUL</name>
<evidence type="ECO:0000313" key="3">
    <source>
        <dbReference type="EMBL" id="MDO1559907.1"/>
    </source>
</evidence>
<accession>A0ABT8SMV8</accession>
<comment type="caution">
    <text evidence="3">The sequence shown here is derived from an EMBL/GenBank/DDBJ whole genome shotgun (WGS) entry which is preliminary data.</text>
</comment>
<gene>
    <name evidence="3" type="ORF">Q0812_10775</name>
</gene>
<reference evidence="3" key="1">
    <citation type="submission" date="2023-07" db="EMBL/GenBank/DDBJ databases">
        <title>Brevundimonas soil sp. nov., isolated from the soil of chemical plant.</title>
        <authorList>
            <person name="Wu N."/>
        </authorList>
    </citation>
    <scope>NUCLEOTIDE SEQUENCE</scope>
    <source>
        <strain evidence="3">XZ-24</strain>
    </source>
</reference>